<dbReference type="InterPro" id="IPR042178">
    <property type="entry name" value="Serpin_sf_1"/>
</dbReference>
<sequence length="425" mass="43946">MRRRLWLSAPLAAALAAGMLAGCSSGDSAAPVANTMVQNAAGITVTAAALRQAETGSEDFGLALLRKLGDGTDGNLVFSPQTLVDLLAMILPGAGGQTAAGLSDALGTAGLDARTTAGALGKIDATARADWNSNANTLEESSDVWAATDVKLAKDYLATLDGAFGVGVHQTDFQGDPNGATQAIDDLVAQETHGYITNLFSKGSLDSTTRIVLTDAVYLNAAWADKFDPDKTMSATFQPESGPKRQVAMMSSNDEFEYASGSGWQLVELPYAGGRLAMDVLLPAQGAGSLKGFRDSLSTAQLNTMLASMTKQPVQLSLPKFTTDYSPDDLKKSLSALGLHRLFDGADLTGMTADGENLQVTSVVEKAHIEVAENGTIAAAAAGGAMASSARVPVGVTFDADHPFLYVIRDVSTGQLVFAGQTTSA</sequence>
<evidence type="ECO:0000256" key="1">
    <source>
        <dbReference type="RuleBase" id="RU000411"/>
    </source>
</evidence>
<dbReference type="PANTHER" id="PTHR11461:SF211">
    <property type="entry name" value="GH10112P-RELATED"/>
    <property type="match status" value="1"/>
</dbReference>
<evidence type="ECO:0000313" key="5">
    <source>
        <dbReference type="Proteomes" id="UP000676325"/>
    </source>
</evidence>
<dbReference type="AlphaFoldDB" id="A0A941EDP9"/>
<evidence type="ECO:0000256" key="2">
    <source>
        <dbReference type="SAM" id="SignalP"/>
    </source>
</evidence>
<keyword evidence="2" id="KW-0732">Signal</keyword>
<feature type="signal peptide" evidence="2">
    <location>
        <begin position="1"/>
        <end position="29"/>
    </location>
</feature>
<feature type="domain" description="Serpin" evidence="3">
    <location>
        <begin position="62"/>
        <end position="425"/>
    </location>
</feature>
<dbReference type="Pfam" id="PF00079">
    <property type="entry name" value="Serpin"/>
    <property type="match status" value="1"/>
</dbReference>
<protein>
    <submittedName>
        <fullName evidence="4">Serpin family protein</fullName>
    </submittedName>
</protein>
<dbReference type="Gene3D" id="2.30.39.10">
    <property type="entry name" value="Alpha-1-antitrypsin, domain 1"/>
    <property type="match status" value="1"/>
</dbReference>
<dbReference type="CDD" id="cd19590">
    <property type="entry name" value="serpin_thermopin-like"/>
    <property type="match status" value="1"/>
</dbReference>
<dbReference type="InterPro" id="IPR000215">
    <property type="entry name" value="Serpin_fam"/>
</dbReference>
<dbReference type="RefSeq" id="WP_212521945.1">
    <property type="nucleotide sequence ID" value="NZ_JAGSOH010000159.1"/>
</dbReference>
<proteinExistence type="inferred from homology"/>
<dbReference type="Gene3D" id="3.30.497.10">
    <property type="entry name" value="Antithrombin, subunit I, domain 2"/>
    <property type="match status" value="1"/>
</dbReference>
<dbReference type="GO" id="GO:0005615">
    <property type="term" value="C:extracellular space"/>
    <property type="evidence" value="ECO:0007669"/>
    <property type="project" value="InterPro"/>
</dbReference>
<dbReference type="SUPFAM" id="SSF56574">
    <property type="entry name" value="Serpins"/>
    <property type="match status" value="1"/>
</dbReference>
<dbReference type="PROSITE" id="PS51257">
    <property type="entry name" value="PROKAR_LIPOPROTEIN"/>
    <property type="match status" value="1"/>
</dbReference>
<dbReference type="Proteomes" id="UP000676325">
    <property type="component" value="Unassembled WGS sequence"/>
</dbReference>
<reference evidence="4" key="1">
    <citation type="submission" date="2021-04" db="EMBL/GenBank/DDBJ databases">
        <title>Genome based classification of Actinospica acidithermotolerans sp. nov., an actinobacterium isolated from an Indonesian hot spring.</title>
        <authorList>
            <person name="Kusuma A.B."/>
            <person name="Putra K.E."/>
            <person name="Nafisah S."/>
            <person name="Loh J."/>
            <person name="Nouioui I."/>
            <person name="Goodfellow M."/>
        </authorList>
    </citation>
    <scope>NUCLEOTIDE SEQUENCE</scope>
    <source>
        <strain evidence="4">MGRD01-02</strain>
    </source>
</reference>
<comment type="similarity">
    <text evidence="1">Belongs to the serpin family.</text>
</comment>
<dbReference type="SMART" id="SM00093">
    <property type="entry name" value="SERPIN"/>
    <property type="match status" value="1"/>
</dbReference>
<organism evidence="4 5">
    <name type="scientific">Actinospica acidithermotolerans</name>
    <dbReference type="NCBI Taxonomy" id="2828514"/>
    <lineage>
        <taxon>Bacteria</taxon>
        <taxon>Bacillati</taxon>
        <taxon>Actinomycetota</taxon>
        <taxon>Actinomycetes</taxon>
        <taxon>Catenulisporales</taxon>
        <taxon>Actinospicaceae</taxon>
        <taxon>Actinospica</taxon>
    </lineage>
</organism>
<evidence type="ECO:0000259" key="3">
    <source>
        <dbReference type="SMART" id="SM00093"/>
    </source>
</evidence>
<name>A0A941EDP9_9ACTN</name>
<dbReference type="InterPro" id="IPR036186">
    <property type="entry name" value="Serpin_sf"/>
</dbReference>
<accession>A0A941EDP9</accession>
<dbReference type="InterPro" id="IPR042185">
    <property type="entry name" value="Serpin_sf_2"/>
</dbReference>
<dbReference type="PANTHER" id="PTHR11461">
    <property type="entry name" value="SERINE PROTEASE INHIBITOR, SERPIN"/>
    <property type="match status" value="1"/>
</dbReference>
<feature type="chain" id="PRO_5036865788" evidence="2">
    <location>
        <begin position="30"/>
        <end position="425"/>
    </location>
</feature>
<gene>
    <name evidence="4" type="ORF">KDK95_31265</name>
</gene>
<dbReference type="GO" id="GO:0004867">
    <property type="term" value="F:serine-type endopeptidase inhibitor activity"/>
    <property type="evidence" value="ECO:0007669"/>
    <property type="project" value="InterPro"/>
</dbReference>
<comment type="caution">
    <text evidence="4">The sequence shown here is derived from an EMBL/GenBank/DDBJ whole genome shotgun (WGS) entry which is preliminary data.</text>
</comment>
<dbReference type="InterPro" id="IPR023796">
    <property type="entry name" value="Serpin_dom"/>
</dbReference>
<dbReference type="PROSITE" id="PS00284">
    <property type="entry name" value="SERPIN"/>
    <property type="match status" value="1"/>
</dbReference>
<keyword evidence="5" id="KW-1185">Reference proteome</keyword>
<dbReference type="InterPro" id="IPR023795">
    <property type="entry name" value="Serpin_CS"/>
</dbReference>
<dbReference type="EMBL" id="JAGSOH010000159">
    <property type="protein sequence ID" value="MBR7830825.1"/>
    <property type="molecule type" value="Genomic_DNA"/>
</dbReference>
<evidence type="ECO:0000313" key="4">
    <source>
        <dbReference type="EMBL" id="MBR7830825.1"/>
    </source>
</evidence>